<dbReference type="SUPFAM" id="SSF53254">
    <property type="entry name" value="Phosphoglycerate mutase-like"/>
    <property type="match status" value="1"/>
</dbReference>
<evidence type="ECO:0000313" key="1">
    <source>
        <dbReference type="EMBL" id="KAG2195394.1"/>
    </source>
</evidence>
<dbReference type="InterPro" id="IPR051710">
    <property type="entry name" value="Phosphatase_SH3-domain"/>
</dbReference>
<dbReference type="Proteomes" id="UP000650833">
    <property type="component" value="Unassembled WGS sequence"/>
</dbReference>
<accession>A0A8H7QN78</accession>
<dbReference type="EMBL" id="JAEPRC010000528">
    <property type="protein sequence ID" value="KAG2195394.1"/>
    <property type="molecule type" value="Genomic_DNA"/>
</dbReference>
<protein>
    <submittedName>
        <fullName evidence="1">Uncharacterized protein</fullName>
    </submittedName>
</protein>
<comment type="caution">
    <text evidence="1">The sequence shown here is derived from an EMBL/GenBank/DDBJ whole genome shotgun (WGS) entry which is preliminary data.</text>
</comment>
<sequence>MLQAEKTGNTLINLMQKQQNVDLTNVNIVIYTSPFQRCIDTSIGIIKGLNQKKNPPTLRIDLGLGEWMCERFFDSISCSASQLIARQQEKLARQQAFTYSMKAKNQILDTMLPPLKIDYAYKSKYMEFDYPERYTDMIHRFEDTQHHCLKSTNPDTIVIFVTHAVGVNALLDSFRNKVTIPLESHYCSISCVRHYNKQHSSFDLNSSDQSDEDDQALFNSTAKQKWSIELVMSDTHLQN</sequence>
<evidence type="ECO:0000313" key="2">
    <source>
        <dbReference type="Proteomes" id="UP000650833"/>
    </source>
</evidence>
<organism evidence="1 2">
    <name type="scientific">Mucor plumbeus</name>
    <dbReference type="NCBI Taxonomy" id="97098"/>
    <lineage>
        <taxon>Eukaryota</taxon>
        <taxon>Fungi</taxon>
        <taxon>Fungi incertae sedis</taxon>
        <taxon>Mucoromycota</taxon>
        <taxon>Mucoromycotina</taxon>
        <taxon>Mucoromycetes</taxon>
        <taxon>Mucorales</taxon>
        <taxon>Mucorineae</taxon>
        <taxon>Mucoraceae</taxon>
        <taxon>Mucor</taxon>
    </lineage>
</organism>
<reference evidence="1" key="1">
    <citation type="submission" date="2020-12" db="EMBL/GenBank/DDBJ databases">
        <title>Metabolic potential, ecology and presence of endohyphal bacteria is reflected in genomic diversity of Mucoromycotina.</title>
        <authorList>
            <person name="Muszewska A."/>
            <person name="Okrasinska A."/>
            <person name="Steczkiewicz K."/>
            <person name="Drgas O."/>
            <person name="Orlowska M."/>
            <person name="Perlinska-Lenart U."/>
            <person name="Aleksandrzak-Piekarczyk T."/>
            <person name="Szatraj K."/>
            <person name="Zielenkiewicz U."/>
            <person name="Pilsyk S."/>
            <person name="Malc E."/>
            <person name="Mieczkowski P."/>
            <person name="Kruszewska J.S."/>
            <person name="Biernat P."/>
            <person name="Pawlowska J."/>
        </authorList>
    </citation>
    <scope>NUCLEOTIDE SEQUENCE</scope>
    <source>
        <strain evidence="1">CBS 226.32</strain>
    </source>
</reference>
<dbReference type="PANTHER" id="PTHR16469:SF27">
    <property type="entry name" value="UBIQUITIN-ASSOCIATED AND SH3 DOMAIN-CONTAINING BA-RELATED"/>
    <property type="match status" value="1"/>
</dbReference>
<proteinExistence type="predicted"/>
<dbReference type="Gene3D" id="3.40.50.1240">
    <property type="entry name" value="Phosphoglycerate mutase-like"/>
    <property type="match status" value="1"/>
</dbReference>
<dbReference type="AlphaFoldDB" id="A0A8H7QN78"/>
<gene>
    <name evidence="1" type="ORF">INT46_005552</name>
</gene>
<name>A0A8H7QN78_9FUNG</name>
<dbReference type="InterPro" id="IPR029033">
    <property type="entry name" value="His_PPase_superfam"/>
</dbReference>
<keyword evidence="2" id="KW-1185">Reference proteome</keyword>
<dbReference type="PANTHER" id="PTHR16469">
    <property type="entry name" value="UBIQUITIN-ASSOCIATED AND SH3 DOMAIN-CONTAINING BA-RELATED"/>
    <property type="match status" value="1"/>
</dbReference>
<dbReference type="OrthoDB" id="433124at2759"/>